<name>A0A0F9AA20_9ZZZZ</name>
<gene>
    <name evidence="1" type="ORF">LCGC14_2676870</name>
</gene>
<dbReference type="AlphaFoldDB" id="A0A0F9AA20"/>
<evidence type="ECO:0000313" key="1">
    <source>
        <dbReference type="EMBL" id="KKK95035.1"/>
    </source>
</evidence>
<reference evidence="1" key="1">
    <citation type="journal article" date="2015" name="Nature">
        <title>Complex archaea that bridge the gap between prokaryotes and eukaryotes.</title>
        <authorList>
            <person name="Spang A."/>
            <person name="Saw J.H."/>
            <person name="Jorgensen S.L."/>
            <person name="Zaremba-Niedzwiedzka K."/>
            <person name="Martijn J."/>
            <person name="Lind A.E."/>
            <person name="van Eijk R."/>
            <person name="Schleper C."/>
            <person name="Guy L."/>
            <person name="Ettema T.J."/>
        </authorList>
    </citation>
    <scope>NUCLEOTIDE SEQUENCE</scope>
</reference>
<protein>
    <submittedName>
        <fullName evidence="1">Uncharacterized protein</fullName>
    </submittedName>
</protein>
<accession>A0A0F9AA20</accession>
<dbReference type="EMBL" id="LAZR01047088">
    <property type="protein sequence ID" value="KKK95035.1"/>
    <property type="molecule type" value="Genomic_DNA"/>
</dbReference>
<sequence>EALGEFNWLFDWLFRNFSFLKDNQDLNGKIIALSEHFFFEIILVRWLDYLDGNHFISLLSNSVFLDKVYGLLTSAFNENNKFIIPNISTLLNRFLLLQKDNFESFIKSLSEGVYDYLIKTFKALLIHSTKEYLHLVK</sequence>
<comment type="caution">
    <text evidence="1">The sequence shown here is derived from an EMBL/GenBank/DDBJ whole genome shotgun (WGS) entry which is preliminary data.</text>
</comment>
<organism evidence="1">
    <name type="scientific">marine sediment metagenome</name>
    <dbReference type="NCBI Taxonomy" id="412755"/>
    <lineage>
        <taxon>unclassified sequences</taxon>
        <taxon>metagenomes</taxon>
        <taxon>ecological metagenomes</taxon>
    </lineage>
</organism>
<proteinExistence type="predicted"/>
<feature type="non-terminal residue" evidence="1">
    <location>
        <position position="1"/>
    </location>
</feature>